<feature type="region of interest" description="Disordered" evidence="1">
    <location>
        <begin position="1"/>
        <end position="21"/>
    </location>
</feature>
<proteinExistence type="predicted"/>
<sequence length="267" mass="29938">MEDSDGDKEEDGLADGGQRRGSHAIEDILRKYEGASGQMVNREKSSLFFSPNTPNDVKRGISNFLNIRIETQGGKYLGLPSIVGKSKTEVFKYVSDRVLDRLRSWRDSKLNPAGKEVMIKSVASTMPNYVMQCFLLPKQVCRNLSCAIRKFWWGAKENENKISWVCWSKGGLGCRDIHAVNLAFLAKQGWRLLQGPRSLFQQLFKGSTFTIYPFGMPLVLILLLGSGEVLSLAELSSRRGGDGVWVMGLLLISGKIHGFLDHYLLRF</sequence>
<gene>
    <name evidence="3" type="ORF">RHSIM_Rhsim02G0211500</name>
</gene>
<dbReference type="OrthoDB" id="1112297at2759"/>
<protein>
    <recommendedName>
        <fullName evidence="5">Reverse transcriptase</fullName>
    </recommendedName>
</protein>
<feature type="transmembrane region" description="Helical" evidence="2">
    <location>
        <begin position="203"/>
        <end position="224"/>
    </location>
</feature>
<evidence type="ECO:0000313" key="4">
    <source>
        <dbReference type="Proteomes" id="UP000626092"/>
    </source>
</evidence>
<feature type="compositionally biased region" description="Acidic residues" evidence="1">
    <location>
        <begin position="1"/>
        <end position="13"/>
    </location>
</feature>
<dbReference type="EMBL" id="WJXA01000002">
    <property type="protein sequence ID" value="KAF7150721.1"/>
    <property type="molecule type" value="Genomic_DNA"/>
</dbReference>
<dbReference type="AlphaFoldDB" id="A0A834HA60"/>
<accession>A0A834HA60</accession>
<feature type="transmembrane region" description="Helical" evidence="2">
    <location>
        <begin position="244"/>
        <end position="265"/>
    </location>
</feature>
<organism evidence="3 4">
    <name type="scientific">Rhododendron simsii</name>
    <name type="common">Sims's rhododendron</name>
    <dbReference type="NCBI Taxonomy" id="118357"/>
    <lineage>
        <taxon>Eukaryota</taxon>
        <taxon>Viridiplantae</taxon>
        <taxon>Streptophyta</taxon>
        <taxon>Embryophyta</taxon>
        <taxon>Tracheophyta</taxon>
        <taxon>Spermatophyta</taxon>
        <taxon>Magnoliopsida</taxon>
        <taxon>eudicotyledons</taxon>
        <taxon>Gunneridae</taxon>
        <taxon>Pentapetalae</taxon>
        <taxon>asterids</taxon>
        <taxon>Ericales</taxon>
        <taxon>Ericaceae</taxon>
        <taxon>Ericoideae</taxon>
        <taxon>Rhodoreae</taxon>
        <taxon>Rhododendron</taxon>
    </lineage>
</organism>
<keyword evidence="2" id="KW-0472">Membrane</keyword>
<dbReference type="PANTHER" id="PTHR33116:SF86">
    <property type="entry name" value="REVERSE TRANSCRIPTASE DOMAIN-CONTAINING PROTEIN"/>
    <property type="match status" value="1"/>
</dbReference>
<reference evidence="3" key="1">
    <citation type="submission" date="2019-11" db="EMBL/GenBank/DDBJ databases">
        <authorList>
            <person name="Liu Y."/>
            <person name="Hou J."/>
            <person name="Li T.-Q."/>
            <person name="Guan C.-H."/>
            <person name="Wu X."/>
            <person name="Wu H.-Z."/>
            <person name="Ling F."/>
            <person name="Zhang R."/>
            <person name="Shi X.-G."/>
            <person name="Ren J.-P."/>
            <person name="Chen E.-F."/>
            <person name="Sun J.-M."/>
        </authorList>
    </citation>
    <scope>NUCLEOTIDE SEQUENCE</scope>
    <source>
        <strain evidence="3">Adult_tree_wgs_1</strain>
        <tissue evidence="3">Leaves</tissue>
    </source>
</reference>
<keyword evidence="4" id="KW-1185">Reference proteome</keyword>
<comment type="caution">
    <text evidence="3">The sequence shown here is derived from an EMBL/GenBank/DDBJ whole genome shotgun (WGS) entry which is preliminary data.</text>
</comment>
<evidence type="ECO:0000256" key="1">
    <source>
        <dbReference type="SAM" id="MobiDB-lite"/>
    </source>
</evidence>
<keyword evidence="2" id="KW-1133">Transmembrane helix</keyword>
<evidence type="ECO:0008006" key="5">
    <source>
        <dbReference type="Google" id="ProtNLM"/>
    </source>
</evidence>
<dbReference type="Proteomes" id="UP000626092">
    <property type="component" value="Unassembled WGS sequence"/>
</dbReference>
<keyword evidence="2" id="KW-0812">Transmembrane</keyword>
<evidence type="ECO:0000313" key="3">
    <source>
        <dbReference type="EMBL" id="KAF7150721.1"/>
    </source>
</evidence>
<name>A0A834HA60_RHOSS</name>
<evidence type="ECO:0000256" key="2">
    <source>
        <dbReference type="SAM" id="Phobius"/>
    </source>
</evidence>
<dbReference type="PANTHER" id="PTHR33116">
    <property type="entry name" value="REVERSE TRANSCRIPTASE ZINC-BINDING DOMAIN-CONTAINING PROTEIN-RELATED-RELATED"/>
    <property type="match status" value="1"/>
</dbReference>